<protein>
    <submittedName>
        <fullName evidence="2">Uncharacterized protein</fullName>
    </submittedName>
</protein>
<dbReference type="PATRIC" id="fig|937777.3.peg.1448"/>
<name>L0A0K0_DEIPD</name>
<dbReference type="KEGG" id="dpd:Deipe_1443"/>
<dbReference type="AlphaFoldDB" id="L0A0K0"/>
<dbReference type="HOGENOM" id="CLU_2522044_0_0_0"/>
<reference evidence="3" key="1">
    <citation type="submission" date="2012-03" db="EMBL/GenBank/DDBJ databases">
        <title>Complete sequence of chromosome of Deinococcus peraridilitoris DSM 19664.</title>
        <authorList>
            <person name="Lucas S."/>
            <person name="Copeland A."/>
            <person name="Lapidus A."/>
            <person name="Glavina del Rio T."/>
            <person name="Dalin E."/>
            <person name="Tice H."/>
            <person name="Bruce D."/>
            <person name="Goodwin L."/>
            <person name="Pitluck S."/>
            <person name="Peters L."/>
            <person name="Mikhailova N."/>
            <person name="Lu M."/>
            <person name="Kyrpides N."/>
            <person name="Mavromatis K."/>
            <person name="Ivanova N."/>
            <person name="Brettin T."/>
            <person name="Detter J.C."/>
            <person name="Han C."/>
            <person name="Larimer F."/>
            <person name="Land M."/>
            <person name="Hauser L."/>
            <person name="Markowitz V."/>
            <person name="Cheng J.-F."/>
            <person name="Hugenholtz P."/>
            <person name="Woyke T."/>
            <person name="Wu D."/>
            <person name="Pukall R."/>
            <person name="Steenblock K."/>
            <person name="Brambilla E."/>
            <person name="Klenk H.-P."/>
            <person name="Eisen J.A."/>
        </authorList>
    </citation>
    <scope>NUCLEOTIDE SEQUENCE [LARGE SCALE GENOMIC DNA]</scope>
    <source>
        <strain evidence="3">DSM 19664 / LMG 22246 / CIP 109416 / KR-200</strain>
    </source>
</reference>
<organism evidence="2 3">
    <name type="scientific">Deinococcus peraridilitoris (strain DSM 19664 / LMG 22246 / CIP 109416 / KR-200)</name>
    <dbReference type="NCBI Taxonomy" id="937777"/>
    <lineage>
        <taxon>Bacteria</taxon>
        <taxon>Thermotogati</taxon>
        <taxon>Deinococcota</taxon>
        <taxon>Deinococci</taxon>
        <taxon>Deinococcales</taxon>
        <taxon>Deinococcaceae</taxon>
        <taxon>Deinococcus</taxon>
    </lineage>
</organism>
<proteinExistence type="predicted"/>
<feature type="region of interest" description="Disordered" evidence="1">
    <location>
        <begin position="60"/>
        <end position="84"/>
    </location>
</feature>
<evidence type="ECO:0000256" key="1">
    <source>
        <dbReference type="SAM" id="MobiDB-lite"/>
    </source>
</evidence>
<evidence type="ECO:0000313" key="3">
    <source>
        <dbReference type="Proteomes" id="UP000010467"/>
    </source>
</evidence>
<dbReference type="EMBL" id="CP003382">
    <property type="protein sequence ID" value="AFZ66984.1"/>
    <property type="molecule type" value="Genomic_DNA"/>
</dbReference>
<dbReference type="RefSeq" id="WP_015235292.1">
    <property type="nucleotide sequence ID" value="NC_019793.1"/>
</dbReference>
<keyword evidence="3" id="KW-1185">Reference proteome</keyword>
<gene>
    <name evidence="2" type="ordered locus">Deipe_1443</name>
</gene>
<feature type="compositionally biased region" description="Polar residues" evidence="1">
    <location>
        <begin position="60"/>
        <end position="73"/>
    </location>
</feature>
<dbReference type="Proteomes" id="UP000010467">
    <property type="component" value="Chromosome"/>
</dbReference>
<sequence>MAKQKPKNVRFAGEAEAHLPGVGVLQPGTVYAREELPEGLTTEAGEFTNANFAWTEEAVTPQSQRFSVETSPETAGIPTESGEQ</sequence>
<accession>L0A0K0</accession>
<dbReference type="STRING" id="937777.Deipe_1443"/>
<evidence type="ECO:0000313" key="2">
    <source>
        <dbReference type="EMBL" id="AFZ66984.1"/>
    </source>
</evidence>